<dbReference type="AlphaFoldDB" id="A0A0G4QBU2"/>
<evidence type="ECO:0000313" key="1">
    <source>
        <dbReference type="EMBL" id="CRL63046.1"/>
    </source>
</evidence>
<protein>
    <submittedName>
        <fullName evidence="1">Uncharacterized protein</fullName>
    </submittedName>
</protein>
<dbReference type="EMBL" id="CVRY01000004">
    <property type="protein sequence ID" value="CRL63046.1"/>
    <property type="molecule type" value="Genomic_DNA"/>
</dbReference>
<dbReference type="RefSeq" id="WP_072064144.1">
    <property type="nucleotide sequence ID" value="NZ_CVRY01000004.1"/>
</dbReference>
<proteinExistence type="predicted"/>
<evidence type="ECO:0000313" key="2">
    <source>
        <dbReference type="Proteomes" id="UP000183920"/>
    </source>
</evidence>
<reference evidence="2" key="1">
    <citation type="submission" date="2015-06" db="EMBL/GenBank/DDBJ databases">
        <authorList>
            <person name="Urmite Genomes"/>
        </authorList>
    </citation>
    <scope>NUCLEOTIDE SEQUENCE [LARGE SCALE GENOMIC DNA]</scope>
    <source>
        <strain evidence="2">CSUR P1867</strain>
    </source>
</reference>
<sequence length="83" mass="9418">MEKKYKYPAPANYPDVVNTDKGIEKLITKSNLEALLTKMGEDGHDVSAPLVELIAMRNFIVQKMRGNKNIIPLVECILFELKK</sequence>
<organism evidence="1 2">
    <name type="scientific">Proteus penneri</name>
    <dbReference type="NCBI Taxonomy" id="102862"/>
    <lineage>
        <taxon>Bacteria</taxon>
        <taxon>Pseudomonadati</taxon>
        <taxon>Pseudomonadota</taxon>
        <taxon>Gammaproteobacteria</taxon>
        <taxon>Enterobacterales</taxon>
        <taxon>Morganellaceae</taxon>
        <taxon>Proteus</taxon>
    </lineage>
</organism>
<accession>A0A0G4QBU2</accession>
<name>A0A0G4QBU2_9GAMM</name>
<gene>
    <name evidence="1" type="ORF">BN1804_02297</name>
</gene>
<dbReference type="Proteomes" id="UP000183920">
    <property type="component" value="Unassembled WGS sequence"/>
</dbReference>